<keyword evidence="2" id="KW-1185">Reference proteome</keyword>
<accession>A0ABT3PHG0</accession>
<name>A0ABT3PHG0_9BACT</name>
<dbReference type="Proteomes" id="UP001207918">
    <property type="component" value="Unassembled WGS sequence"/>
</dbReference>
<dbReference type="EMBL" id="JAGGJA010000001">
    <property type="protein sequence ID" value="MCW9705223.1"/>
    <property type="molecule type" value="Genomic_DNA"/>
</dbReference>
<gene>
    <name evidence="1" type="ORF">J6I44_00085</name>
</gene>
<evidence type="ECO:0000313" key="1">
    <source>
        <dbReference type="EMBL" id="MCW9705223.1"/>
    </source>
</evidence>
<dbReference type="RefSeq" id="WP_265763886.1">
    <property type="nucleotide sequence ID" value="NZ_JAGGJA010000001.1"/>
</dbReference>
<sequence length="302" mass="35368">MLFAFADLQPRYIYALIEPTNFLLGYEYNDLLKPTCYIGVAKDPFADVSDLINKASRNRNKLSTWLQELDGILEARPELVILESTISTYTHGDAHKILKAWRWAGYLAGYNLVSNQRSYYSQENFHQENLTVREMAIDREVTVGSHTLSVFKNILGLQSHKRTIASIKPYFGYSLVCDNGSIHYYEAQEERSEALKQYMDNREARRIEKDPVQYKQHLAIVDERAERCHPLKLAKWKARPIIKEASSWEKLEEELWEWRWTIHRLPRGGVLFNGKYPVRLKKIHPDFALEKLEERFGQVLMG</sequence>
<organism evidence="1 2">
    <name type="scientific">Fodinibius salsisoli</name>
    <dbReference type="NCBI Taxonomy" id="2820877"/>
    <lineage>
        <taxon>Bacteria</taxon>
        <taxon>Pseudomonadati</taxon>
        <taxon>Balneolota</taxon>
        <taxon>Balneolia</taxon>
        <taxon>Balneolales</taxon>
        <taxon>Balneolaceae</taxon>
        <taxon>Fodinibius</taxon>
    </lineage>
</organism>
<proteinExistence type="predicted"/>
<comment type="caution">
    <text evidence="1">The sequence shown here is derived from an EMBL/GenBank/DDBJ whole genome shotgun (WGS) entry which is preliminary data.</text>
</comment>
<reference evidence="1 2" key="1">
    <citation type="submission" date="2021-03" db="EMBL/GenBank/DDBJ databases">
        <title>Aliifodinibius sp. nov., a new bacterium isolated from saline soil.</title>
        <authorList>
            <person name="Galisteo C."/>
            <person name="De La Haba R."/>
            <person name="Sanchez-Porro C."/>
            <person name="Ventosa A."/>
        </authorList>
    </citation>
    <scope>NUCLEOTIDE SEQUENCE [LARGE SCALE GENOMIC DNA]</scope>
    <source>
        <strain evidence="1 2">1BSP15-2V2</strain>
    </source>
</reference>
<evidence type="ECO:0000313" key="2">
    <source>
        <dbReference type="Proteomes" id="UP001207918"/>
    </source>
</evidence>
<protein>
    <submittedName>
        <fullName evidence="1">Uncharacterized protein</fullName>
    </submittedName>
</protein>